<name>A0A540WZ60_9BACT</name>
<proteinExistence type="predicted"/>
<dbReference type="Proteomes" id="UP000315369">
    <property type="component" value="Unassembled WGS sequence"/>
</dbReference>
<gene>
    <name evidence="2" type="ORF">FJV41_19295</name>
</gene>
<evidence type="ECO:0000259" key="1">
    <source>
        <dbReference type="Pfam" id="PF19780"/>
    </source>
</evidence>
<dbReference type="AlphaFoldDB" id="A0A540WZ60"/>
<dbReference type="InterPro" id="IPR046232">
    <property type="entry name" value="DUF6265"/>
</dbReference>
<dbReference type="Pfam" id="PF19780">
    <property type="entry name" value="DUF6265"/>
    <property type="match status" value="1"/>
</dbReference>
<evidence type="ECO:0000313" key="3">
    <source>
        <dbReference type="Proteomes" id="UP000315369"/>
    </source>
</evidence>
<protein>
    <recommendedName>
        <fullName evidence="1">DUF6265 domain-containing protein</fullName>
    </recommendedName>
</protein>
<dbReference type="OrthoDB" id="5382295at2"/>
<keyword evidence="3" id="KW-1185">Reference proteome</keyword>
<feature type="domain" description="DUF6265" evidence="1">
    <location>
        <begin position="42"/>
        <end position="148"/>
    </location>
</feature>
<evidence type="ECO:0000313" key="2">
    <source>
        <dbReference type="EMBL" id="TQF14285.1"/>
    </source>
</evidence>
<reference evidence="2 3" key="1">
    <citation type="submission" date="2019-06" db="EMBL/GenBank/DDBJ databases">
        <authorList>
            <person name="Livingstone P."/>
            <person name="Whitworth D."/>
        </authorList>
    </citation>
    <scope>NUCLEOTIDE SEQUENCE [LARGE SCALE GENOMIC DNA]</scope>
    <source>
        <strain evidence="2 3">AM401</strain>
    </source>
</reference>
<organism evidence="2 3">
    <name type="scientific">Myxococcus llanfairpwllgwyngyllgogerychwyrndrobwllllantysiliogogogochensis</name>
    <dbReference type="NCBI Taxonomy" id="2590453"/>
    <lineage>
        <taxon>Bacteria</taxon>
        <taxon>Pseudomonadati</taxon>
        <taxon>Myxococcota</taxon>
        <taxon>Myxococcia</taxon>
        <taxon>Myxococcales</taxon>
        <taxon>Cystobacterineae</taxon>
        <taxon>Myxococcaceae</taxon>
        <taxon>Myxococcus</taxon>
    </lineage>
</organism>
<dbReference type="EMBL" id="VIFM01000072">
    <property type="protein sequence ID" value="TQF14285.1"/>
    <property type="molecule type" value="Genomic_DNA"/>
</dbReference>
<comment type="caution">
    <text evidence="2">The sequence shown here is derived from an EMBL/GenBank/DDBJ whole genome shotgun (WGS) entry which is preliminary data.</text>
</comment>
<dbReference type="RefSeq" id="WP_141643981.1">
    <property type="nucleotide sequence ID" value="NZ_VIFM01000072.1"/>
</dbReference>
<accession>A0A540WZ60</accession>
<sequence>MLVRPALLALALCGVPLLGCKSTPPERETPSRTCGDSIHDLAWMSGSWRQDKAGSTVEEHWTHADAGTLFGVSRAIVRNKTVFFEYMRIEARADGLYYVAQPMGRPGTDFKLVRCNSNGALFENPQNDHPKRIFYQRPSAGRLTARIEGDENGKAVAQDFDFTRM</sequence>